<feature type="region of interest" description="Disordered" evidence="1">
    <location>
        <begin position="349"/>
        <end position="369"/>
    </location>
</feature>
<evidence type="ECO:0000313" key="4">
    <source>
        <dbReference type="EMBL" id="AKE39600.1"/>
    </source>
</evidence>
<feature type="domain" description="DUF7168" evidence="3">
    <location>
        <begin position="170"/>
        <end position="275"/>
    </location>
</feature>
<dbReference type="Proteomes" id="UP000033566">
    <property type="component" value="Chromosome"/>
</dbReference>
<feature type="compositionally biased region" description="Polar residues" evidence="1">
    <location>
        <begin position="358"/>
        <end position="369"/>
    </location>
</feature>
<evidence type="ECO:0000256" key="1">
    <source>
        <dbReference type="SAM" id="MobiDB-lite"/>
    </source>
</evidence>
<protein>
    <submittedName>
        <fullName evidence="4">Uncharacterized protein</fullName>
    </submittedName>
</protein>
<dbReference type="HOGENOM" id="CLU_042647_0_0_11"/>
<proteinExistence type="predicted"/>
<reference evidence="4 5" key="1">
    <citation type="journal article" date="2015" name="Genome Announc.">
        <title>Complete Genome Sequence of Corynebacterium camporealensis DSM 44610, Isolated from the Milk of a Manchega Sheep with Subclinical Mastitis.</title>
        <authorList>
            <person name="Ruckert C."/>
            <person name="Albersmeier A."/>
            <person name="Winkler A."/>
            <person name="Tauch A."/>
        </authorList>
    </citation>
    <scope>NUCLEOTIDE SEQUENCE [LARGE SCALE GENOMIC DNA]</scope>
    <source>
        <strain evidence="4 5">DSM 44610</strain>
    </source>
</reference>
<dbReference type="InterPro" id="IPR024498">
    <property type="entry name" value="DUF2786"/>
</dbReference>
<dbReference type="Pfam" id="PF10979">
    <property type="entry name" value="DUF2786"/>
    <property type="match status" value="1"/>
</dbReference>
<dbReference type="EMBL" id="CP011311">
    <property type="protein sequence ID" value="AKE39600.1"/>
    <property type="molecule type" value="Genomic_DNA"/>
</dbReference>
<dbReference type="STRING" id="161896.UL81_08230"/>
<evidence type="ECO:0000259" key="3">
    <source>
        <dbReference type="Pfam" id="PF23771"/>
    </source>
</evidence>
<dbReference type="PATRIC" id="fig|161896.4.peg.1612"/>
<dbReference type="Pfam" id="PF23771">
    <property type="entry name" value="DUF7168"/>
    <property type="match status" value="1"/>
</dbReference>
<feature type="domain" description="DUF2786" evidence="2">
    <location>
        <begin position="109"/>
        <end position="146"/>
    </location>
</feature>
<gene>
    <name evidence="4" type="ORF">UL81_08230</name>
</gene>
<dbReference type="KEGG" id="ccj:UL81_08230"/>
<dbReference type="OrthoDB" id="3508128at2"/>
<dbReference type="AlphaFoldDB" id="A0A0F6QXJ9"/>
<dbReference type="RefSeq" id="WP_035105349.1">
    <property type="nucleotide sequence ID" value="NZ_CP011311.1"/>
</dbReference>
<organism evidence="4 5">
    <name type="scientific">Corynebacterium camporealensis</name>
    <dbReference type="NCBI Taxonomy" id="161896"/>
    <lineage>
        <taxon>Bacteria</taxon>
        <taxon>Bacillati</taxon>
        <taxon>Actinomycetota</taxon>
        <taxon>Actinomycetes</taxon>
        <taxon>Mycobacteriales</taxon>
        <taxon>Corynebacteriaceae</taxon>
        <taxon>Corynebacterium</taxon>
    </lineage>
</organism>
<accession>A0A0F6QXJ9</accession>
<evidence type="ECO:0000259" key="2">
    <source>
        <dbReference type="Pfam" id="PF10979"/>
    </source>
</evidence>
<feature type="region of interest" description="Disordered" evidence="1">
    <location>
        <begin position="266"/>
        <end position="298"/>
    </location>
</feature>
<sequence>MTSTHALYSAVIDTVIYCARIGWTPQDILHVVGPKAAPFIFRASPRVPARITSPFLRKAWISFPPPTNTSMTRADARVVGKALRNMAVLRDTELLSGVQNDSAPEKSKYHKKIRNLLAKAESTQFSDEADSLIAKAQLLQQRYRIDDVLNDDAPDVIARRVHISAPYIKHQTLLLSVVADANACTSLLMHDQGLATVIGAPDDVEHTIDLFASLNRQCDWYMRHGEGAEVARFTRSTSSYRRSFRLAYAGRIAELLQEANAEAVQEATAEAGTKSSTTAKDEPSFDDGADENSVNQSKDFLPALQQRALRAEETRDRIFPNLKESTLSMNSMLGVNDGIIAAENSHLRGDSAGVGNGPQASLTQGRIGA</sequence>
<keyword evidence="5" id="KW-1185">Reference proteome</keyword>
<name>A0A0F6QXJ9_9CORY</name>
<evidence type="ECO:0000313" key="5">
    <source>
        <dbReference type="Proteomes" id="UP000033566"/>
    </source>
</evidence>
<dbReference type="InterPro" id="IPR055592">
    <property type="entry name" value="DUF7168"/>
</dbReference>